<dbReference type="AlphaFoldDB" id="A0A1N7INX7"/>
<dbReference type="EMBL" id="FTOA01000001">
    <property type="protein sequence ID" value="SIS38779.1"/>
    <property type="molecule type" value="Genomic_DNA"/>
</dbReference>
<evidence type="ECO:0000313" key="1">
    <source>
        <dbReference type="EMBL" id="SIS38779.1"/>
    </source>
</evidence>
<dbReference type="STRING" id="80876.SAMN05421779_101412"/>
<name>A0A1N7INX7_9PROT</name>
<gene>
    <name evidence="1" type="ORF">SAMN05421779_101412</name>
</gene>
<evidence type="ECO:0000313" key="2">
    <source>
        <dbReference type="Proteomes" id="UP000185678"/>
    </source>
</evidence>
<sequence>MKTSTSNQPSPQAVSEDVTRITGHLPNLDLEIIRRDDPERGAEMVTITMRAYPGFDAVARDILPALGNPALLWAQMAPGALPGILTGACPGQSAPMASMMNPFALWQQMGEQVMQSWMQAGMGLWSGQNNPFLRMMMDAAGAPLCSAGERKR</sequence>
<accession>A0A1N7INX7</accession>
<organism evidence="1 2">
    <name type="scientific">Insolitispirillum peregrinum</name>
    <dbReference type="NCBI Taxonomy" id="80876"/>
    <lineage>
        <taxon>Bacteria</taxon>
        <taxon>Pseudomonadati</taxon>
        <taxon>Pseudomonadota</taxon>
        <taxon>Alphaproteobacteria</taxon>
        <taxon>Rhodospirillales</taxon>
        <taxon>Novispirillaceae</taxon>
        <taxon>Insolitispirillum</taxon>
    </lineage>
</organism>
<proteinExistence type="predicted"/>
<dbReference type="Proteomes" id="UP000185678">
    <property type="component" value="Unassembled WGS sequence"/>
</dbReference>
<keyword evidence="2" id="KW-1185">Reference proteome</keyword>
<protein>
    <submittedName>
        <fullName evidence="1">Uncharacterized protein</fullName>
    </submittedName>
</protein>
<reference evidence="1 2" key="1">
    <citation type="submission" date="2017-01" db="EMBL/GenBank/DDBJ databases">
        <authorList>
            <person name="Mah S.A."/>
            <person name="Swanson W.J."/>
            <person name="Moy G.W."/>
            <person name="Vacquier V.D."/>
        </authorList>
    </citation>
    <scope>NUCLEOTIDE SEQUENCE [LARGE SCALE GENOMIC DNA]</scope>
    <source>
        <strain evidence="1 2">DSM 11589</strain>
    </source>
</reference>